<comment type="caution">
    <text evidence="2">The sequence shown here is derived from an EMBL/GenBank/DDBJ whole genome shotgun (WGS) entry which is preliminary data.</text>
</comment>
<gene>
    <name evidence="2" type="ORF">Daus18300_012619</name>
</gene>
<evidence type="ECO:0000313" key="2">
    <source>
        <dbReference type="EMBL" id="KAL1851314.1"/>
    </source>
</evidence>
<accession>A0ABR3W201</accession>
<feature type="compositionally biased region" description="Acidic residues" evidence="1">
    <location>
        <begin position="45"/>
        <end position="65"/>
    </location>
</feature>
<protein>
    <submittedName>
        <fullName evidence="2">Uncharacterized protein</fullName>
    </submittedName>
</protein>
<dbReference type="Proteomes" id="UP001583177">
    <property type="component" value="Unassembled WGS sequence"/>
</dbReference>
<evidence type="ECO:0000256" key="1">
    <source>
        <dbReference type="SAM" id="MobiDB-lite"/>
    </source>
</evidence>
<name>A0ABR3W201_9PEZI</name>
<proteinExistence type="predicted"/>
<feature type="compositionally biased region" description="Basic and acidic residues" evidence="1">
    <location>
        <begin position="15"/>
        <end position="37"/>
    </location>
</feature>
<dbReference type="EMBL" id="JAWRVE010000175">
    <property type="protein sequence ID" value="KAL1851314.1"/>
    <property type="molecule type" value="Genomic_DNA"/>
</dbReference>
<keyword evidence="3" id="KW-1185">Reference proteome</keyword>
<feature type="region of interest" description="Disordered" evidence="1">
    <location>
        <begin position="1"/>
        <end position="65"/>
    </location>
</feature>
<sequence length="65" mass="7217">MVLLGPQLRAKKNRASWEDERGFDSDTEPELEREVENQGHAANEGDGEGEVDGEDEGDAEDEMIL</sequence>
<evidence type="ECO:0000313" key="3">
    <source>
        <dbReference type="Proteomes" id="UP001583177"/>
    </source>
</evidence>
<reference evidence="2 3" key="1">
    <citation type="journal article" date="2024" name="IMA Fungus">
        <title>IMA Genome - F19 : A genome assembly and annotation guide to empower mycologists, including annotated draft genome sequences of Ceratocystis pirilliformis, Diaporthe australafricana, Fusarium ophioides, Paecilomyces lecythidis, and Sporothrix stenoceras.</title>
        <authorList>
            <person name="Aylward J."/>
            <person name="Wilson A.M."/>
            <person name="Visagie C.M."/>
            <person name="Spraker J."/>
            <person name="Barnes I."/>
            <person name="Buitendag C."/>
            <person name="Ceriani C."/>
            <person name="Del Mar Angel L."/>
            <person name="du Plessis D."/>
            <person name="Fuchs T."/>
            <person name="Gasser K."/>
            <person name="Kramer D."/>
            <person name="Li W."/>
            <person name="Munsamy K."/>
            <person name="Piso A."/>
            <person name="Price J.L."/>
            <person name="Sonnekus B."/>
            <person name="Thomas C."/>
            <person name="van der Nest A."/>
            <person name="van Dijk A."/>
            <person name="van Heerden A."/>
            <person name="van Vuuren N."/>
            <person name="Yilmaz N."/>
            <person name="Duong T.A."/>
            <person name="van der Merwe N.A."/>
            <person name="Wingfield M.J."/>
            <person name="Wingfield B.D."/>
        </authorList>
    </citation>
    <scope>NUCLEOTIDE SEQUENCE [LARGE SCALE GENOMIC DNA]</scope>
    <source>
        <strain evidence="2 3">CMW 18300</strain>
    </source>
</reference>
<organism evidence="2 3">
    <name type="scientific">Diaporthe australafricana</name>
    <dbReference type="NCBI Taxonomy" id="127596"/>
    <lineage>
        <taxon>Eukaryota</taxon>
        <taxon>Fungi</taxon>
        <taxon>Dikarya</taxon>
        <taxon>Ascomycota</taxon>
        <taxon>Pezizomycotina</taxon>
        <taxon>Sordariomycetes</taxon>
        <taxon>Sordariomycetidae</taxon>
        <taxon>Diaporthales</taxon>
        <taxon>Diaporthaceae</taxon>
        <taxon>Diaporthe</taxon>
    </lineage>
</organism>